<evidence type="ECO:0000313" key="2">
    <source>
        <dbReference type="EMBL" id="CAA9521012.1"/>
    </source>
</evidence>
<sequence>MPVDAAVVRLRGLFELARQALGALRVVVVGEVRARLRAADHQRPVRRVFVAALAVQRTHDPELVLVLDEAPLGLLDADRVSPASASGGEHGGAEDGDAGTHARNARGSRSGRVCRHAVTTLIRSRRGTGGRRRAAAIARSCGRGASRRRGAGRGPR</sequence>
<reference evidence="2" key="1">
    <citation type="submission" date="2020-02" db="EMBL/GenBank/DDBJ databases">
        <authorList>
            <person name="Meier V. D."/>
        </authorList>
    </citation>
    <scope>NUCLEOTIDE SEQUENCE</scope>
    <source>
        <strain evidence="2">AVDCRST_MAG85</strain>
    </source>
</reference>
<dbReference type="AlphaFoldDB" id="A0A6J4TF51"/>
<organism evidence="2">
    <name type="scientific">uncultured Solirubrobacteraceae bacterium</name>
    <dbReference type="NCBI Taxonomy" id="1162706"/>
    <lineage>
        <taxon>Bacteria</taxon>
        <taxon>Bacillati</taxon>
        <taxon>Actinomycetota</taxon>
        <taxon>Thermoleophilia</taxon>
        <taxon>Solirubrobacterales</taxon>
        <taxon>Solirubrobacteraceae</taxon>
        <taxon>environmental samples</taxon>
    </lineage>
</organism>
<feature type="compositionally biased region" description="Basic residues" evidence="1">
    <location>
        <begin position="145"/>
        <end position="156"/>
    </location>
</feature>
<accession>A0A6J4TF51</accession>
<feature type="compositionally biased region" description="Low complexity" evidence="1">
    <location>
        <begin position="135"/>
        <end position="144"/>
    </location>
</feature>
<proteinExistence type="predicted"/>
<feature type="compositionally biased region" description="Basic residues" evidence="1">
    <location>
        <begin position="123"/>
        <end position="134"/>
    </location>
</feature>
<gene>
    <name evidence="2" type="ORF">AVDCRST_MAG85-2895</name>
</gene>
<dbReference type="EMBL" id="CADCVT010000319">
    <property type="protein sequence ID" value="CAA9521012.1"/>
    <property type="molecule type" value="Genomic_DNA"/>
</dbReference>
<name>A0A6J4TF51_9ACTN</name>
<evidence type="ECO:0000256" key="1">
    <source>
        <dbReference type="SAM" id="MobiDB-lite"/>
    </source>
</evidence>
<feature type="region of interest" description="Disordered" evidence="1">
    <location>
        <begin position="78"/>
        <end position="156"/>
    </location>
</feature>
<protein>
    <submittedName>
        <fullName evidence="2">Uncharacterized protein</fullName>
    </submittedName>
</protein>